<dbReference type="PhylomeDB" id="A0A0G4HJB8"/>
<dbReference type="SUPFAM" id="SSF53720">
    <property type="entry name" value="ALDH-like"/>
    <property type="match status" value="1"/>
</dbReference>
<dbReference type="Gene3D" id="3.40.309.10">
    <property type="entry name" value="Aldehyde Dehydrogenase, Chain A, domain 2"/>
    <property type="match status" value="1"/>
</dbReference>
<evidence type="ECO:0000313" key="6">
    <source>
        <dbReference type="EMBL" id="CEM44275.1"/>
    </source>
</evidence>
<dbReference type="AlphaFoldDB" id="A0A0G4HJB8"/>
<dbReference type="EC" id="1.2.1.27" evidence="2"/>
<accession>A0A0G4HJB8</accession>
<dbReference type="InterPro" id="IPR016162">
    <property type="entry name" value="Ald_DH_N"/>
</dbReference>
<proteinExistence type="inferred from homology"/>
<dbReference type="InterPro" id="IPR016163">
    <property type="entry name" value="Ald_DH_C"/>
</dbReference>
<keyword evidence="4" id="KW-0520">NAD</keyword>
<dbReference type="GO" id="GO:0006210">
    <property type="term" value="P:thymine catabolic process"/>
    <property type="evidence" value="ECO:0007669"/>
    <property type="project" value="TreeGrafter"/>
</dbReference>
<dbReference type="GO" id="GO:0005739">
    <property type="term" value="C:mitochondrion"/>
    <property type="evidence" value="ECO:0007669"/>
    <property type="project" value="TreeGrafter"/>
</dbReference>
<sequence length="518" mass="55799">MLSRAMREVQPLARHFSSAGAKTIPLIINGAEVQSKSSNFFEVRNPATQEVLAKCPQATSEELEAAAAAAQAAYPAWRNTPVSARQRVMFNLQKILKDRTDELAEILTYEQGKTLDDARGDIFRGIEVVEHSCTAASILMGETVENVSRSVDTYSYRQPLGVCAGIAPFNFPAMVPLWMFPVAVTAGNTYLLKPSERVPLCAMKTLEWAKEAGLPDGVVNVVHGGKETVDFLCTDPRVKAVSFVGGNRAGEHIATLANSHGKRVQSNMGAKNHAVIMPDADREDTVNMLANAAFGAAGQRCMAISVAVMVGESKDWVGDIVEAGKKFRVGPGWQKGADVGPLISPEAKKRAIELTQSAAKEGGTLLLDGTNVVVEGFEQGNFVGPSVIDGAKPGMRCYDEEIFGPTLSVVHVDTLDDAIALINSHDKGNGTAIFTKSGAAARKFQYEIDVGQVGVNLPIPVPLPMFSFTGWKDSMWGDLNFYGKAGFYFYTRVKTITSRWKESNIPAASLSGTFPTMK</sequence>
<evidence type="ECO:0000256" key="2">
    <source>
        <dbReference type="ARBA" id="ARBA00013048"/>
    </source>
</evidence>
<dbReference type="EMBL" id="CDMZ01002886">
    <property type="protein sequence ID" value="CEM44275.1"/>
    <property type="molecule type" value="Genomic_DNA"/>
</dbReference>
<dbReference type="FunFam" id="3.40.605.10:FF:000003">
    <property type="entry name" value="Methylmalonate-semialdehyde dehydrogenase [acylating]"/>
    <property type="match status" value="1"/>
</dbReference>
<dbReference type="VEuPathDB" id="CryptoDB:Cvel_7106"/>
<dbReference type="PANTHER" id="PTHR43866">
    <property type="entry name" value="MALONATE-SEMIALDEHYDE DEHYDROGENASE"/>
    <property type="match status" value="1"/>
</dbReference>
<dbReference type="CDD" id="cd07085">
    <property type="entry name" value="ALDH_F6_MMSDH"/>
    <property type="match status" value="1"/>
</dbReference>
<gene>
    <name evidence="6" type="ORF">Cvel_7106</name>
</gene>
<evidence type="ECO:0000256" key="1">
    <source>
        <dbReference type="ARBA" id="ARBA00009986"/>
    </source>
</evidence>
<dbReference type="PROSITE" id="PS00070">
    <property type="entry name" value="ALDEHYDE_DEHYDR_CYS"/>
    <property type="match status" value="1"/>
</dbReference>
<evidence type="ECO:0000256" key="4">
    <source>
        <dbReference type="ARBA" id="ARBA00023027"/>
    </source>
</evidence>
<comment type="similarity">
    <text evidence="1">Belongs to the aldehyde dehydrogenase family.</text>
</comment>
<dbReference type="InterPro" id="IPR016161">
    <property type="entry name" value="Ald_DH/histidinol_DH"/>
</dbReference>
<protein>
    <recommendedName>
        <fullName evidence="2">methylmalonate-semialdehyde dehydrogenase (CoA acylating)</fullName>
        <ecNumber evidence="2">1.2.1.27</ecNumber>
    </recommendedName>
</protein>
<dbReference type="FunFam" id="3.40.309.10:FF:000002">
    <property type="entry name" value="Methylmalonate-semialdehyde dehydrogenase (Acylating)"/>
    <property type="match status" value="1"/>
</dbReference>
<organism evidence="6">
    <name type="scientific">Chromera velia CCMP2878</name>
    <dbReference type="NCBI Taxonomy" id="1169474"/>
    <lineage>
        <taxon>Eukaryota</taxon>
        <taxon>Sar</taxon>
        <taxon>Alveolata</taxon>
        <taxon>Colpodellida</taxon>
        <taxon>Chromeraceae</taxon>
        <taxon>Chromera</taxon>
    </lineage>
</organism>
<feature type="domain" description="Aldehyde dehydrogenase" evidence="5">
    <location>
        <begin position="35"/>
        <end position="496"/>
    </location>
</feature>
<dbReference type="GO" id="GO:0004491">
    <property type="term" value="F:methylmalonate-semialdehyde dehydrogenase (acylating, NAD) activity"/>
    <property type="evidence" value="ECO:0007669"/>
    <property type="project" value="UniProtKB-EC"/>
</dbReference>
<dbReference type="Pfam" id="PF00171">
    <property type="entry name" value="Aldedh"/>
    <property type="match status" value="1"/>
</dbReference>
<dbReference type="PANTHER" id="PTHR43866:SF3">
    <property type="entry name" value="METHYLMALONATE-SEMIALDEHYDE DEHYDROGENASE [ACYLATING], MITOCHONDRIAL"/>
    <property type="match status" value="1"/>
</dbReference>
<reference evidence="6" key="1">
    <citation type="submission" date="2014-11" db="EMBL/GenBank/DDBJ databases">
        <authorList>
            <person name="Otto D Thomas"/>
            <person name="Naeem Raeece"/>
        </authorList>
    </citation>
    <scope>NUCLEOTIDE SEQUENCE</scope>
</reference>
<dbReference type="InterPro" id="IPR016160">
    <property type="entry name" value="Ald_DH_CS_CYS"/>
</dbReference>
<evidence type="ECO:0000256" key="3">
    <source>
        <dbReference type="ARBA" id="ARBA00023002"/>
    </source>
</evidence>
<keyword evidence="3" id="KW-0560">Oxidoreductase</keyword>
<name>A0A0G4HJB8_9ALVE</name>
<dbReference type="InterPro" id="IPR015590">
    <property type="entry name" value="Aldehyde_DH_dom"/>
</dbReference>
<evidence type="ECO:0000259" key="5">
    <source>
        <dbReference type="Pfam" id="PF00171"/>
    </source>
</evidence>
<dbReference type="GO" id="GO:0006574">
    <property type="term" value="P:L-valine catabolic process"/>
    <property type="evidence" value="ECO:0007669"/>
    <property type="project" value="TreeGrafter"/>
</dbReference>
<dbReference type="InterPro" id="IPR010061">
    <property type="entry name" value="MeMal-semiAld_DH"/>
</dbReference>
<dbReference type="Gene3D" id="3.40.605.10">
    <property type="entry name" value="Aldehyde Dehydrogenase, Chain A, domain 1"/>
    <property type="match status" value="1"/>
</dbReference>
<dbReference type="NCBIfam" id="TIGR01722">
    <property type="entry name" value="MMSDH"/>
    <property type="match status" value="1"/>
</dbReference>